<keyword evidence="4" id="KW-0560">Oxidoreductase</keyword>
<name>A0ABQ8BL81_BRANA</name>
<dbReference type="InterPro" id="IPR036291">
    <property type="entry name" value="NAD(P)-bd_dom_sf"/>
</dbReference>
<evidence type="ECO:0000256" key="3">
    <source>
        <dbReference type="ARBA" id="ARBA00022532"/>
    </source>
</evidence>
<gene>
    <name evidence="9" type="ORF">HID58_037396</name>
</gene>
<evidence type="ECO:0000256" key="2">
    <source>
        <dbReference type="ARBA" id="ARBA00012995"/>
    </source>
</evidence>
<evidence type="ECO:0000259" key="8">
    <source>
        <dbReference type="Pfam" id="PF02866"/>
    </source>
</evidence>
<dbReference type="Gene3D" id="3.90.110.10">
    <property type="entry name" value="Lactate dehydrogenase/glycoside hydrolase, family 4, C-terminal"/>
    <property type="match status" value="1"/>
</dbReference>
<dbReference type="Gene3D" id="3.40.50.720">
    <property type="entry name" value="NAD(P)-binding Rossmann-like Domain"/>
    <property type="match status" value="1"/>
</dbReference>
<dbReference type="InterPro" id="IPR010945">
    <property type="entry name" value="Malate_DH_type2"/>
</dbReference>
<keyword evidence="10" id="KW-1185">Reference proteome</keyword>
<dbReference type="InterPro" id="IPR022383">
    <property type="entry name" value="Lactate/malate_DH_C"/>
</dbReference>
<comment type="similarity">
    <text evidence="1">Belongs to the LDH/MDH superfamily. MDH type 2 family.</text>
</comment>
<dbReference type="InterPro" id="IPR015955">
    <property type="entry name" value="Lactate_DH/Glyco_Ohase_4_C"/>
</dbReference>
<keyword evidence="6" id="KW-0812">Transmembrane</keyword>
<dbReference type="Pfam" id="PF00056">
    <property type="entry name" value="Ldh_1_N"/>
    <property type="match status" value="1"/>
</dbReference>
<keyword evidence="3" id="KW-0816">Tricarboxylic acid cycle</keyword>
<keyword evidence="5" id="KW-0520">NAD</keyword>
<evidence type="ECO:0000256" key="5">
    <source>
        <dbReference type="ARBA" id="ARBA00023027"/>
    </source>
</evidence>
<keyword evidence="6" id="KW-1133">Transmembrane helix</keyword>
<proteinExistence type="inferred from homology"/>
<evidence type="ECO:0000256" key="6">
    <source>
        <dbReference type="SAM" id="Phobius"/>
    </source>
</evidence>
<dbReference type="NCBIfam" id="TIGR01759">
    <property type="entry name" value="MalateDH-SF1"/>
    <property type="match status" value="1"/>
</dbReference>
<feature type="domain" description="Lactate/malate dehydrogenase N-terminal" evidence="7">
    <location>
        <begin position="110"/>
        <end position="257"/>
    </location>
</feature>
<dbReference type="InterPro" id="IPR001236">
    <property type="entry name" value="Lactate/malate_DH_N"/>
</dbReference>
<dbReference type="PANTHER" id="PTHR23382">
    <property type="entry name" value="MALATE DEHYDROGENASE"/>
    <property type="match status" value="1"/>
</dbReference>
<dbReference type="NCBIfam" id="TIGR01758">
    <property type="entry name" value="MDH_euk_cyt"/>
    <property type="match status" value="1"/>
</dbReference>
<dbReference type="Proteomes" id="UP000824890">
    <property type="component" value="Unassembled WGS sequence"/>
</dbReference>
<dbReference type="CDD" id="cd01336">
    <property type="entry name" value="MDH_cytoplasmic_cytosolic"/>
    <property type="match status" value="1"/>
</dbReference>
<evidence type="ECO:0000259" key="7">
    <source>
        <dbReference type="Pfam" id="PF00056"/>
    </source>
</evidence>
<dbReference type="EMBL" id="JAGKQM010000010">
    <property type="protein sequence ID" value="KAH0905569.1"/>
    <property type="molecule type" value="Genomic_DNA"/>
</dbReference>
<sequence>MSSESPSFLYSIAFFVAFAIPEALNILLPAFGDAVTQRRVKVERAYPPLLLPVIVTGVTVEKVTSSISPINRDRSELPKAITHEPPQKPQIPIHFPAIIDDLDPMAKEPVRVLVTGAAGQIGYALVPMIARGIMLGADQPVILHMLDIPPAAEALNGVKMELIDAAFPLLKGVVATTDAVEGCTGVNVAVMVGGFPRKEGMERKDVMTKNVSIYKSQATALEKHAAPNCKVLVVANPANTNALILKEFAPSIPEKNITCLTRLDHNRALGQISERLSVPVSDVKNVIIWGNHSSSQYPDVNHAKVQTSAGEKPVRELVKNDEYLNGEFITTVQQRGAAIIKARKLSSALSAASSACDHIRDWVLGTPEGTFVSMGVYSDGSYDVPAGLIYSFPVTCRNGEWSIVQGLPIDEMSRKKMDLTAEELKEEKDLAYSCLS</sequence>
<dbReference type="EC" id="1.1.1.37" evidence="2"/>
<dbReference type="PROSITE" id="PS00068">
    <property type="entry name" value="MDH"/>
    <property type="match status" value="1"/>
</dbReference>
<dbReference type="Pfam" id="PF02866">
    <property type="entry name" value="Ldh_1_C"/>
    <property type="match status" value="1"/>
</dbReference>
<dbReference type="InterPro" id="IPR001252">
    <property type="entry name" value="Malate_DH_AS"/>
</dbReference>
<dbReference type="SUPFAM" id="SSF56327">
    <property type="entry name" value="LDH C-terminal domain-like"/>
    <property type="match status" value="1"/>
</dbReference>
<evidence type="ECO:0000313" key="9">
    <source>
        <dbReference type="EMBL" id="KAH0905569.1"/>
    </source>
</evidence>
<feature type="domain" description="Lactate/malate dehydrogenase C-terminal" evidence="8">
    <location>
        <begin position="261"/>
        <end position="430"/>
    </location>
</feature>
<accession>A0ABQ8BL81</accession>
<evidence type="ECO:0000256" key="4">
    <source>
        <dbReference type="ARBA" id="ARBA00023002"/>
    </source>
</evidence>
<keyword evidence="6" id="KW-0472">Membrane</keyword>
<dbReference type="NCBIfam" id="NF003916">
    <property type="entry name" value="PRK05442.1"/>
    <property type="match status" value="1"/>
</dbReference>
<feature type="transmembrane region" description="Helical" evidence="6">
    <location>
        <begin position="12"/>
        <end position="31"/>
    </location>
</feature>
<evidence type="ECO:0000313" key="10">
    <source>
        <dbReference type="Proteomes" id="UP000824890"/>
    </source>
</evidence>
<organism evidence="9 10">
    <name type="scientific">Brassica napus</name>
    <name type="common">Rape</name>
    <dbReference type="NCBI Taxonomy" id="3708"/>
    <lineage>
        <taxon>Eukaryota</taxon>
        <taxon>Viridiplantae</taxon>
        <taxon>Streptophyta</taxon>
        <taxon>Embryophyta</taxon>
        <taxon>Tracheophyta</taxon>
        <taxon>Spermatophyta</taxon>
        <taxon>Magnoliopsida</taxon>
        <taxon>eudicotyledons</taxon>
        <taxon>Gunneridae</taxon>
        <taxon>Pentapetalae</taxon>
        <taxon>rosids</taxon>
        <taxon>malvids</taxon>
        <taxon>Brassicales</taxon>
        <taxon>Brassicaceae</taxon>
        <taxon>Brassiceae</taxon>
        <taxon>Brassica</taxon>
    </lineage>
</organism>
<comment type="caution">
    <text evidence="9">The sequence shown here is derived from an EMBL/GenBank/DDBJ whole genome shotgun (WGS) entry which is preliminary data.</text>
</comment>
<reference evidence="9 10" key="1">
    <citation type="submission" date="2021-05" db="EMBL/GenBank/DDBJ databases">
        <title>Genome Assembly of Synthetic Allotetraploid Brassica napus Reveals Homoeologous Exchanges between Subgenomes.</title>
        <authorList>
            <person name="Davis J.T."/>
        </authorList>
    </citation>
    <scope>NUCLEOTIDE SEQUENCE [LARGE SCALE GENOMIC DNA]</scope>
    <source>
        <strain evidence="10">cv. Da-Ae</strain>
        <tissue evidence="9">Seedling</tissue>
    </source>
</reference>
<dbReference type="SUPFAM" id="SSF51735">
    <property type="entry name" value="NAD(P)-binding Rossmann-fold domains"/>
    <property type="match status" value="1"/>
</dbReference>
<evidence type="ECO:0000256" key="1">
    <source>
        <dbReference type="ARBA" id="ARBA00009613"/>
    </source>
</evidence>
<dbReference type="InterPro" id="IPR011274">
    <property type="entry name" value="Malate_DH_NAD-dep_euk"/>
</dbReference>
<protein>
    <recommendedName>
        <fullName evidence="2">malate dehydrogenase</fullName>
        <ecNumber evidence="2">1.1.1.37</ecNumber>
    </recommendedName>
</protein>